<proteinExistence type="predicted"/>
<sequence>MPNPAADPAKPPESKRGLWVPLLLNAALLLLLGALVRSLAEPDHMTGDPHPRDVAYGMFLAMLGLGGFDLLALFVAALLRRPRWVNGFALAGLLVFLIGLGSCAYML</sequence>
<evidence type="ECO:0000313" key="2">
    <source>
        <dbReference type="EMBL" id="TPG66420.1"/>
    </source>
</evidence>
<accession>A0A502GZ31</accession>
<keyword evidence="3" id="KW-1185">Reference proteome</keyword>
<feature type="transmembrane region" description="Helical" evidence="1">
    <location>
        <begin position="56"/>
        <end position="79"/>
    </location>
</feature>
<reference evidence="2 3" key="1">
    <citation type="journal article" date="2019" name="Environ. Microbiol.">
        <title>Species interactions and distinct microbial communities in high Arctic permafrost affected cryosols are associated with the CH4 and CO2 gas fluxes.</title>
        <authorList>
            <person name="Altshuler I."/>
            <person name="Hamel J."/>
            <person name="Turney S."/>
            <person name="Magnuson E."/>
            <person name="Levesque R."/>
            <person name="Greer C."/>
            <person name="Whyte L.G."/>
        </authorList>
    </citation>
    <scope>NUCLEOTIDE SEQUENCE [LARGE SCALE GENOMIC DNA]</scope>
    <source>
        <strain evidence="2 3">S9.2P</strain>
    </source>
</reference>
<dbReference type="AlphaFoldDB" id="A0A502GZ31"/>
<dbReference type="Proteomes" id="UP000317646">
    <property type="component" value="Unassembled WGS sequence"/>
</dbReference>
<protein>
    <submittedName>
        <fullName evidence="2">Uncharacterized protein</fullName>
    </submittedName>
</protein>
<comment type="caution">
    <text evidence="2">The sequence shown here is derived from an EMBL/GenBank/DDBJ whole genome shotgun (WGS) entry which is preliminary data.</text>
</comment>
<keyword evidence="1" id="KW-0812">Transmembrane</keyword>
<feature type="transmembrane region" description="Helical" evidence="1">
    <location>
        <begin position="85"/>
        <end position="106"/>
    </location>
</feature>
<dbReference type="EMBL" id="RCYZ01000003">
    <property type="protein sequence ID" value="TPG66420.1"/>
    <property type="molecule type" value="Genomic_DNA"/>
</dbReference>
<keyword evidence="1" id="KW-0472">Membrane</keyword>
<evidence type="ECO:0000313" key="3">
    <source>
        <dbReference type="Proteomes" id="UP000317646"/>
    </source>
</evidence>
<keyword evidence="1" id="KW-1133">Transmembrane helix</keyword>
<name>A0A502GZ31_9BACT</name>
<feature type="transmembrane region" description="Helical" evidence="1">
    <location>
        <begin position="18"/>
        <end position="36"/>
    </location>
</feature>
<evidence type="ECO:0000256" key="1">
    <source>
        <dbReference type="SAM" id="Phobius"/>
    </source>
</evidence>
<dbReference type="RefSeq" id="WP_140466049.1">
    <property type="nucleotide sequence ID" value="NZ_RCYZ01000003.1"/>
</dbReference>
<gene>
    <name evidence="2" type="ORF">EAH73_08375</name>
</gene>
<organism evidence="2 3">
    <name type="scientific">Hymenobacter nivis</name>
    <dbReference type="NCBI Taxonomy" id="1850093"/>
    <lineage>
        <taxon>Bacteria</taxon>
        <taxon>Pseudomonadati</taxon>
        <taxon>Bacteroidota</taxon>
        <taxon>Cytophagia</taxon>
        <taxon>Cytophagales</taxon>
        <taxon>Hymenobacteraceae</taxon>
        <taxon>Hymenobacter</taxon>
    </lineage>
</organism>